<feature type="compositionally biased region" description="Basic and acidic residues" evidence="2">
    <location>
        <begin position="12"/>
        <end position="29"/>
    </location>
</feature>
<evidence type="ECO:0000313" key="4">
    <source>
        <dbReference type="EMBL" id="PLW16676.1"/>
    </source>
</evidence>
<feature type="compositionally biased region" description="Polar residues" evidence="2">
    <location>
        <begin position="34"/>
        <end position="43"/>
    </location>
</feature>
<keyword evidence="3" id="KW-0472">Membrane</keyword>
<comment type="caution">
    <text evidence="5">The sequence shown here is derived from an EMBL/GenBank/DDBJ whole genome shotgun (WGS) entry which is preliminary data.</text>
</comment>
<feature type="coiled-coil region" evidence="1">
    <location>
        <begin position="301"/>
        <end position="335"/>
    </location>
</feature>
<evidence type="ECO:0000313" key="7">
    <source>
        <dbReference type="Proteomes" id="UP000235392"/>
    </source>
</evidence>
<feature type="region of interest" description="Disordered" evidence="2">
    <location>
        <begin position="353"/>
        <end position="372"/>
    </location>
</feature>
<dbReference type="AlphaFoldDB" id="A0A2N5UJU4"/>
<dbReference type="EMBL" id="PGCI01000134">
    <property type="protein sequence ID" value="PLW38005.1"/>
    <property type="molecule type" value="Genomic_DNA"/>
</dbReference>
<dbReference type="Proteomes" id="UP000235392">
    <property type="component" value="Unassembled WGS sequence"/>
</dbReference>
<keyword evidence="3" id="KW-1133">Transmembrane helix</keyword>
<feature type="transmembrane region" description="Helical" evidence="3">
    <location>
        <begin position="89"/>
        <end position="106"/>
    </location>
</feature>
<organism evidence="5 7">
    <name type="scientific">Puccinia coronata f. sp. avenae</name>
    <dbReference type="NCBI Taxonomy" id="200324"/>
    <lineage>
        <taxon>Eukaryota</taxon>
        <taxon>Fungi</taxon>
        <taxon>Dikarya</taxon>
        <taxon>Basidiomycota</taxon>
        <taxon>Pucciniomycotina</taxon>
        <taxon>Pucciniomycetes</taxon>
        <taxon>Pucciniales</taxon>
        <taxon>Pucciniaceae</taxon>
        <taxon>Puccinia</taxon>
    </lineage>
</organism>
<dbReference type="OrthoDB" id="10263751at2759"/>
<feature type="compositionally biased region" description="Basic and acidic residues" evidence="2">
    <location>
        <begin position="398"/>
        <end position="411"/>
    </location>
</feature>
<evidence type="ECO:0000313" key="5">
    <source>
        <dbReference type="EMBL" id="PLW38005.1"/>
    </source>
</evidence>
<dbReference type="STRING" id="200324.A0A2N5UJU4"/>
<evidence type="ECO:0000256" key="1">
    <source>
        <dbReference type="SAM" id="Coils"/>
    </source>
</evidence>
<proteinExistence type="predicted"/>
<reference evidence="6 7" key="1">
    <citation type="submission" date="2017-11" db="EMBL/GenBank/DDBJ databases">
        <title>De novo assembly and phasing of dikaryotic genomes from two isolates of Puccinia coronata f. sp. avenae, the causal agent of oat crown rust.</title>
        <authorList>
            <person name="Miller M.E."/>
            <person name="Zhang Y."/>
            <person name="Omidvar V."/>
            <person name="Sperschneider J."/>
            <person name="Schwessinger B."/>
            <person name="Raley C."/>
            <person name="Palmer J.M."/>
            <person name="Garnica D."/>
            <person name="Upadhyaya N."/>
            <person name="Rathjen J."/>
            <person name="Taylor J.M."/>
            <person name="Park R.F."/>
            <person name="Dodds P.N."/>
            <person name="Hirsch C.D."/>
            <person name="Kianian S.F."/>
            <person name="Figueroa M."/>
        </authorList>
    </citation>
    <scope>NUCLEOTIDE SEQUENCE [LARGE SCALE GENOMIC DNA]</scope>
    <source>
        <strain evidence="4">12NC29</strain>
        <strain evidence="5">12SD80</strain>
    </source>
</reference>
<keyword evidence="3" id="KW-0812">Transmembrane</keyword>
<dbReference type="Proteomes" id="UP000235388">
    <property type="component" value="Unassembled WGS sequence"/>
</dbReference>
<name>A0A2N5UJU4_9BASI</name>
<feature type="region of interest" description="Disordered" evidence="2">
    <location>
        <begin position="1"/>
        <end position="43"/>
    </location>
</feature>
<feature type="transmembrane region" description="Helical" evidence="3">
    <location>
        <begin position="62"/>
        <end position="83"/>
    </location>
</feature>
<gene>
    <name evidence="4" type="ORF">PCANC_13332</name>
    <name evidence="5" type="ORF">PCASD_09954</name>
</gene>
<keyword evidence="1" id="KW-0175">Coiled coil</keyword>
<feature type="compositionally biased region" description="Low complexity" evidence="2">
    <location>
        <begin position="524"/>
        <end position="540"/>
    </location>
</feature>
<keyword evidence="6" id="KW-1185">Reference proteome</keyword>
<sequence>MTTSRSEDDEQDMRMRGEPQPRLAEHRADMMQPRATTRSGQEDTLSLDELRLGKEIEAEHQLGLSNSIPLILVILPNLAAMFFDGEPESWRDSLIFLLIVFFLYKISKAPWQLYASARTTRILNQSHLQSTAQQQQQQNLKYHNKTIYPIRSDQFLTELNRHEMGFLLLATFSPAIGVGLLMYLQSKLDIGLSYLNSHSTLLYLLASLVKPLGHLHHRLLQRSSYLQTQLQFPVRLADQFNQTIDDLSFRLAKLEGSSLSKLQLDAFRRTHIDTPLAALSDRLAKYQNNDELHQLRAASRLSGLEETLAQLVGQLEKAEQTLDNLIQQDQSLQSTPIHSLGKIVHQLLDPASSHLNADNRNNPPSAPFKSTHHIYPGQLRQEEWAFDPQSPGSLKQHLNFDTDHSREEHSRNSRNPGYYSKFMDGLLHSLSPQGRQRGQPTLVDKLSRRFTDYDGDQQRGKSGRMNMILKAIAWPIVMVVLVPLSFLFSATTRVVGVPVGLFRWAFLRERRGRLRRDAGRGPSAAHGPARATAARRSSPTVPRARHLRTRASPSSGSPGTSPDSLASSDISLLLDRHPPSSAPLTHKPKPRSSPWNASPGVYDPIDDHADLDRVSYQSHEHLF</sequence>
<feature type="region of interest" description="Disordered" evidence="2">
    <location>
        <begin position="516"/>
        <end position="609"/>
    </location>
</feature>
<evidence type="ECO:0000256" key="2">
    <source>
        <dbReference type="SAM" id="MobiDB-lite"/>
    </source>
</evidence>
<feature type="transmembrane region" description="Helical" evidence="3">
    <location>
        <begin position="164"/>
        <end position="184"/>
    </location>
</feature>
<protein>
    <submittedName>
        <fullName evidence="5">Uncharacterized protein</fullName>
    </submittedName>
</protein>
<feature type="region of interest" description="Disordered" evidence="2">
    <location>
        <begin position="387"/>
        <end position="415"/>
    </location>
</feature>
<feature type="compositionally biased region" description="Polar residues" evidence="2">
    <location>
        <begin position="353"/>
        <end position="363"/>
    </location>
</feature>
<feature type="compositionally biased region" description="Low complexity" evidence="2">
    <location>
        <begin position="552"/>
        <end position="573"/>
    </location>
</feature>
<accession>A0A2N5UJU4</accession>
<feature type="transmembrane region" description="Helical" evidence="3">
    <location>
        <begin position="467"/>
        <end position="484"/>
    </location>
</feature>
<dbReference type="PANTHER" id="PTHR42032">
    <property type="entry name" value="YALI0E30679P"/>
    <property type="match status" value="1"/>
</dbReference>
<evidence type="ECO:0000313" key="6">
    <source>
        <dbReference type="Proteomes" id="UP000235388"/>
    </source>
</evidence>
<evidence type="ECO:0000256" key="3">
    <source>
        <dbReference type="SAM" id="Phobius"/>
    </source>
</evidence>
<dbReference type="EMBL" id="PGCJ01000865">
    <property type="protein sequence ID" value="PLW16676.1"/>
    <property type="molecule type" value="Genomic_DNA"/>
</dbReference>
<dbReference type="PANTHER" id="PTHR42032:SF1">
    <property type="entry name" value="YALI0E30679P"/>
    <property type="match status" value="1"/>
</dbReference>